<dbReference type="VEuPathDB" id="FungiDB:BO72DRAFT_249547"/>
<keyword evidence="2" id="KW-1185">Reference proteome</keyword>
<organism evidence="1 2">
    <name type="scientific">Aspergillus fijiensis CBS 313.89</name>
    <dbReference type="NCBI Taxonomy" id="1448319"/>
    <lineage>
        <taxon>Eukaryota</taxon>
        <taxon>Fungi</taxon>
        <taxon>Dikarya</taxon>
        <taxon>Ascomycota</taxon>
        <taxon>Pezizomycotina</taxon>
        <taxon>Eurotiomycetes</taxon>
        <taxon>Eurotiomycetidae</taxon>
        <taxon>Eurotiales</taxon>
        <taxon>Aspergillaceae</taxon>
        <taxon>Aspergillus</taxon>
    </lineage>
</organism>
<gene>
    <name evidence="1" type="ORF">BO72DRAFT_249547</name>
</gene>
<proteinExistence type="predicted"/>
<reference evidence="1 2" key="1">
    <citation type="submission" date="2018-02" db="EMBL/GenBank/DDBJ databases">
        <title>The genomes of Aspergillus section Nigri reveals drivers in fungal speciation.</title>
        <authorList>
            <consortium name="DOE Joint Genome Institute"/>
            <person name="Vesth T.C."/>
            <person name="Nybo J."/>
            <person name="Theobald S."/>
            <person name="Brandl J."/>
            <person name="Frisvad J.C."/>
            <person name="Nielsen K.F."/>
            <person name="Lyhne E.K."/>
            <person name="Kogle M.E."/>
            <person name="Kuo A."/>
            <person name="Riley R."/>
            <person name="Clum A."/>
            <person name="Nolan M."/>
            <person name="Lipzen A."/>
            <person name="Salamov A."/>
            <person name="Henrissat B."/>
            <person name="Wiebenga A."/>
            <person name="De vries R.P."/>
            <person name="Grigoriev I.V."/>
            <person name="Mortensen U.H."/>
            <person name="Andersen M.R."/>
            <person name="Baker S.E."/>
        </authorList>
    </citation>
    <scope>NUCLEOTIDE SEQUENCE [LARGE SCALE GENOMIC DNA]</scope>
    <source>
        <strain evidence="1 2">CBS 313.89</strain>
    </source>
</reference>
<dbReference type="GeneID" id="63857346"/>
<sequence length="115" mass="13281">MYSHSHFPFVSCALEASSVHSYYYCSNTIKSMDQLITTLFTFLSCSRRREYYSTWYTESGCRSHDNRPTQSSFHSKLATIALASKVQYIRETCFRAAACRLVIIINTIKLRLLAN</sequence>
<dbReference type="RefSeq" id="XP_040797092.1">
    <property type="nucleotide sequence ID" value="XM_040940013.1"/>
</dbReference>
<dbReference type="AlphaFoldDB" id="A0A8G1VUG9"/>
<protein>
    <submittedName>
        <fullName evidence="1">Uncharacterized protein</fullName>
    </submittedName>
</protein>
<accession>A0A8G1VUG9</accession>
<dbReference type="Proteomes" id="UP000249789">
    <property type="component" value="Unassembled WGS sequence"/>
</dbReference>
<name>A0A8G1VUG9_9EURO</name>
<evidence type="ECO:0000313" key="2">
    <source>
        <dbReference type="Proteomes" id="UP000249789"/>
    </source>
</evidence>
<dbReference type="EMBL" id="KZ824684">
    <property type="protein sequence ID" value="RAK73082.1"/>
    <property type="molecule type" value="Genomic_DNA"/>
</dbReference>
<evidence type="ECO:0000313" key="1">
    <source>
        <dbReference type="EMBL" id="RAK73082.1"/>
    </source>
</evidence>